<gene>
    <name evidence="2" type="ORF">HNR23_003073</name>
</gene>
<feature type="transmembrane region" description="Helical" evidence="1">
    <location>
        <begin position="107"/>
        <end position="126"/>
    </location>
</feature>
<organism evidence="2 3">
    <name type="scientific">Nocardiopsis mwathae</name>
    <dbReference type="NCBI Taxonomy" id="1472723"/>
    <lineage>
        <taxon>Bacteria</taxon>
        <taxon>Bacillati</taxon>
        <taxon>Actinomycetota</taxon>
        <taxon>Actinomycetes</taxon>
        <taxon>Streptosporangiales</taxon>
        <taxon>Nocardiopsidaceae</taxon>
        <taxon>Nocardiopsis</taxon>
    </lineage>
</organism>
<dbReference type="RefSeq" id="WP_184076229.1">
    <property type="nucleotide sequence ID" value="NZ_JACHDS010000001.1"/>
</dbReference>
<keyword evidence="1" id="KW-0472">Membrane</keyword>
<keyword evidence="3" id="KW-1185">Reference proteome</keyword>
<keyword evidence="1" id="KW-0812">Transmembrane</keyword>
<name>A0A7X0D669_9ACTN</name>
<dbReference type="EMBL" id="JACHDS010000001">
    <property type="protein sequence ID" value="MBB6173013.1"/>
    <property type="molecule type" value="Genomic_DNA"/>
</dbReference>
<accession>A0A7X0D669</accession>
<dbReference type="Proteomes" id="UP000546642">
    <property type="component" value="Unassembled WGS sequence"/>
</dbReference>
<comment type="caution">
    <text evidence="2">The sequence shown here is derived from an EMBL/GenBank/DDBJ whole genome shotgun (WGS) entry which is preliminary data.</text>
</comment>
<protein>
    <recommendedName>
        <fullName evidence="4">Sporulation protein</fullName>
    </recommendedName>
</protein>
<dbReference type="AlphaFoldDB" id="A0A7X0D669"/>
<reference evidence="2 3" key="1">
    <citation type="submission" date="2020-08" db="EMBL/GenBank/DDBJ databases">
        <title>Sequencing the genomes of 1000 actinobacteria strains.</title>
        <authorList>
            <person name="Klenk H.-P."/>
        </authorList>
    </citation>
    <scope>NUCLEOTIDE SEQUENCE [LARGE SCALE GENOMIC DNA]</scope>
    <source>
        <strain evidence="2 3">DSM 46659</strain>
    </source>
</reference>
<keyword evidence="1" id="KW-1133">Transmembrane helix</keyword>
<proteinExistence type="predicted"/>
<evidence type="ECO:0008006" key="4">
    <source>
        <dbReference type="Google" id="ProtNLM"/>
    </source>
</evidence>
<evidence type="ECO:0000256" key="1">
    <source>
        <dbReference type="SAM" id="Phobius"/>
    </source>
</evidence>
<sequence>MSEPKETATGEVEQDRGASVIGWLDRVNRRLGGTPSVSVAFGEPIERDGVTVVPVARSRFMIGGGASGGSGARDADGGTGGMGMTDPVGYLEIKDGGAVFRPTRHPALSLVVPLAAIAGATAVLVLREILRRS</sequence>
<evidence type="ECO:0000313" key="2">
    <source>
        <dbReference type="EMBL" id="MBB6173013.1"/>
    </source>
</evidence>
<evidence type="ECO:0000313" key="3">
    <source>
        <dbReference type="Proteomes" id="UP000546642"/>
    </source>
</evidence>